<name>A0A5C7IHX8_9ROSI</name>
<dbReference type="EMBL" id="VAHF01000003">
    <property type="protein sequence ID" value="TXG68086.1"/>
    <property type="molecule type" value="Genomic_DNA"/>
</dbReference>
<comment type="caution">
    <text evidence="2">The sequence shown here is derived from an EMBL/GenBank/DDBJ whole genome shotgun (WGS) entry which is preliminary data.</text>
</comment>
<reference evidence="3" key="1">
    <citation type="journal article" date="2019" name="Gigascience">
        <title>De novo genome assembly of the endangered Acer yangbiense, a plant species with extremely small populations endemic to Yunnan Province, China.</title>
        <authorList>
            <person name="Yang J."/>
            <person name="Wariss H.M."/>
            <person name="Tao L."/>
            <person name="Zhang R."/>
            <person name="Yun Q."/>
            <person name="Hollingsworth P."/>
            <person name="Dao Z."/>
            <person name="Luo G."/>
            <person name="Guo H."/>
            <person name="Ma Y."/>
            <person name="Sun W."/>
        </authorList>
    </citation>
    <scope>NUCLEOTIDE SEQUENCE [LARGE SCALE GENOMIC DNA]</scope>
    <source>
        <strain evidence="3">cv. Malutang</strain>
    </source>
</reference>
<dbReference type="PANTHER" id="PTHR45432">
    <property type="entry name" value="CHAPERONE PROTEIN DNAJ 11, CHLOROPLASTIC-LIKE"/>
    <property type="match status" value="1"/>
</dbReference>
<dbReference type="OrthoDB" id="445556at2759"/>
<gene>
    <name evidence="2" type="ORF">EZV62_009361</name>
</gene>
<organism evidence="2 3">
    <name type="scientific">Acer yangbiense</name>
    <dbReference type="NCBI Taxonomy" id="1000413"/>
    <lineage>
        <taxon>Eukaryota</taxon>
        <taxon>Viridiplantae</taxon>
        <taxon>Streptophyta</taxon>
        <taxon>Embryophyta</taxon>
        <taxon>Tracheophyta</taxon>
        <taxon>Spermatophyta</taxon>
        <taxon>Magnoliopsida</taxon>
        <taxon>eudicotyledons</taxon>
        <taxon>Gunneridae</taxon>
        <taxon>Pentapetalae</taxon>
        <taxon>rosids</taxon>
        <taxon>malvids</taxon>
        <taxon>Sapindales</taxon>
        <taxon>Sapindaceae</taxon>
        <taxon>Hippocastanoideae</taxon>
        <taxon>Acereae</taxon>
        <taxon>Acer</taxon>
    </lineage>
</organism>
<evidence type="ECO:0000313" key="2">
    <source>
        <dbReference type="EMBL" id="TXG68086.1"/>
    </source>
</evidence>
<evidence type="ECO:0000313" key="3">
    <source>
        <dbReference type="Proteomes" id="UP000323000"/>
    </source>
</evidence>
<keyword evidence="3" id="KW-1185">Reference proteome</keyword>
<accession>A0A5C7IHX8</accession>
<dbReference type="PRINTS" id="PR00625">
    <property type="entry name" value="JDOMAIN"/>
</dbReference>
<dbReference type="Gene3D" id="1.10.287.110">
    <property type="entry name" value="DnaJ domain"/>
    <property type="match status" value="1"/>
</dbReference>
<sequence length="165" mass="18176">MYVASLNIPKINPLHFSSQTPTGLFPNAGAVVSSPTRRTRSPPKTTTTVVSPRAVAAVESISITSSNSLYEVLRVDPTASMTEIKTAYRSLAKVYHPDLSVASSDGRDFIEIHNAYETLSDPAARAVYDLSLVGNNNNRRRMASFDFSGRGGFYPSRRWETDQCW</sequence>
<dbReference type="Pfam" id="PF00226">
    <property type="entry name" value="DnaJ"/>
    <property type="match status" value="1"/>
</dbReference>
<dbReference type="PANTHER" id="PTHR45432:SF2">
    <property type="entry name" value="CHAPERONE PROTEIN DNAJ 11, CHLOROPLASTIC"/>
    <property type="match status" value="1"/>
</dbReference>
<dbReference type="SUPFAM" id="SSF46565">
    <property type="entry name" value="Chaperone J-domain"/>
    <property type="match status" value="1"/>
</dbReference>
<evidence type="ECO:0000259" key="1">
    <source>
        <dbReference type="PROSITE" id="PS50076"/>
    </source>
</evidence>
<dbReference type="PROSITE" id="PS50076">
    <property type="entry name" value="DNAJ_2"/>
    <property type="match status" value="1"/>
</dbReference>
<dbReference type="InterPro" id="IPR036869">
    <property type="entry name" value="J_dom_sf"/>
</dbReference>
<dbReference type="AlphaFoldDB" id="A0A5C7IHX8"/>
<dbReference type="PROSITE" id="PS00636">
    <property type="entry name" value="DNAJ_1"/>
    <property type="match status" value="1"/>
</dbReference>
<dbReference type="InterPro" id="IPR018253">
    <property type="entry name" value="DnaJ_domain_CS"/>
</dbReference>
<proteinExistence type="predicted"/>
<dbReference type="SMART" id="SM00271">
    <property type="entry name" value="DnaJ"/>
    <property type="match status" value="1"/>
</dbReference>
<dbReference type="CDD" id="cd06257">
    <property type="entry name" value="DnaJ"/>
    <property type="match status" value="1"/>
</dbReference>
<feature type="domain" description="J" evidence="1">
    <location>
        <begin position="68"/>
        <end position="132"/>
    </location>
</feature>
<dbReference type="Proteomes" id="UP000323000">
    <property type="component" value="Chromosome 3"/>
</dbReference>
<dbReference type="InterPro" id="IPR001623">
    <property type="entry name" value="DnaJ_domain"/>
</dbReference>
<protein>
    <recommendedName>
        <fullName evidence="1">J domain-containing protein</fullName>
    </recommendedName>
</protein>